<dbReference type="InterPro" id="IPR057259">
    <property type="entry name" value="Ribosomal_L19e"/>
</dbReference>
<dbReference type="GO" id="GO:0005840">
    <property type="term" value="C:ribosome"/>
    <property type="evidence" value="ECO:0007669"/>
    <property type="project" value="UniProtKB-KW"/>
</dbReference>
<dbReference type="AlphaFoldDB" id="A0A0H4T0K6"/>
<reference evidence="5" key="1">
    <citation type="journal article" date="2015" name="ISME J.">
        <title>Aquifer environment selects for microbial species cohorts in sediment and groundwater.</title>
        <authorList>
            <person name="Hug L.A."/>
            <person name="Thomas B.C."/>
            <person name="Brown C.T."/>
            <person name="Frischkorn K.R."/>
            <person name="Williams K.H."/>
            <person name="Tringe S.G."/>
            <person name="Banfield J.F."/>
        </authorList>
    </citation>
    <scope>NUCLEOTIDE SEQUENCE</scope>
</reference>
<proteinExistence type="inferred from homology"/>
<protein>
    <submittedName>
        <fullName evidence="5">LSU ribosomal protein L19E</fullName>
    </submittedName>
</protein>
<dbReference type="EMBL" id="KT006950">
    <property type="protein sequence ID" value="AKQ01086.1"/>
    <property type="molecule type" value="Genomic_DNA"/>
</dbReference>
<dbReference type="Gene3D" id="1.10.1650.10">
    <property type="match status" value="1"/>
</dbReference>
<dbReference type="SUPFAM" id="SSF48140">
    <property type="entry name" value="Ribosomal protein L19 (L19e)"/>
    <property type="match status" value="1"/>
</dbReference>
<evidence type="ECO:0000256" key="2">
    <source>
        <dbReference type="ARBA" id="ARBA00022980"/>
    </source>
</evidence>
<sequence>MNLRKKKELAAKTLGVGKNKVSFIKSRLEEIKEAITKQDIRDLFNDGAIFVKPAFGRRKAESGGKRKSTGNVRKKIKERKKKYMILTRKLRRHLAEVNKNGKFTGEPVKEIRRRIKNKEFKNRSGFIEYLKTFNK</sequence>
<accession>A0A0H4T0K6</accession>
<dbReference type="Pfam" id="PF01280">
    <property type="entry name" value="Ribosomal_L19e"/>
    <property type="match status" value="1"/>
</dbReference>
<evidence type="ECO:0000256" key="1">
    <source>
        <dbReference type="ARBA" id="ARBA00011082"/>
    </source>
</evidence>
<name>A0A0H4T0K6_9ARCH</name>
<dbReference type="SMART" id="SM01416">
    <property type="entry name" value="Ribosomal_L19e"/>
    <property type="match status" value="1"/>
</dbReference>
<comment type="similarity">
    <text evidence="1">Belongs to the eukaryotic ribosomal protein eL19 family.</text>
</comment>
<dbReference type="InterPro" id="IPR035970">
    <property type="entry name" value="60S_ribosomal_eL19_sf"/>
</dbReference>
<dbReference type="InterPro" id="IPR015972">
    <property type="entry name" value="Ribosomal_eL19_dom1"/>
</dbReference>
<dbReference type="InterPro" id="IPR000196">
    <property type="entry name" value="Ribosomal_eL19_dom"/>
</dbReference>
<evidence type="ECO:0000259" key="4">
    <source>
        <dbReference type="SMART" id="SM01416"/>
    </source>
</evidence>
<organism evidence="5">
    <name type="scientific">uncultured archaeon Rifle_16ft_4_minimus_1461</name>
    <dbReference type="NCBI Taxonomy" id="1665151"/>
    <lineage>
        <taxon>Archaea</taxon>
        <taxon>environmental samples</taxon>
    </lineage>
</organism>
<dbReference type="GO" id="GO:0003735">
    <property type="term" value="F:structural constituent of ribosome"/>
    <property type="evidence" value="ECO:0007669"/>
    <property type="project" value="InterPro"/>
</dbReference>
<keyword evidence="3" id="KW-0687">Ribonucleoprotein</keyword>
<feature type="domain" description="Large ribosomal subunit protein eL19" evidence="4">
    <location>
        <begin position="2"/>
        <end position="134"/>
    </location>
</feature>
<keyword evidence="2 5" id="KW-0689">Ribosomal protein</keyword>
<evidence type="ECO:0000256" key="3">
    <source>
        <dbReference type="ARBA" id="ARBA00023274"/>
    </source>
</evidence>
<dbReference type="Gene3D" id="1.10.1200.240">
    <property type="match status" value="1"/>
</dbReference>
<dbReference type="GO" id="GO:1990904">
    <property type="term" value="C:ribonucleoprotein complex"/>
    <property type="evidence" value="ECO:0007669"/>
    <property type="project" value="UniProtKB-KW"/>
</dbReference>
<dbReference type="GO" id="GO:0006412">
    <property type="term" value="P:translation"/>
    <property type="evidence" value="ECO:0007669"/>
    <property type="project" value="InterPro"/>
</dbReference>
<evidence type="ECO:0000313" key="5">
    <source>
        <dbReference type="EMBL" id="AKQ01086.1"/>
    </source>
</evidence>